<dbReference type="GO" id="GO:0005886">
    <property type="term" value="C:plasma membrane"/>
    <property type="evidence" value="ECO:0007669"/>
    <property type="project" value="UniProtKB-SubCell"/>
</dbReference>
<dbReference type="GO" id="GO:0055085">
    <property type="term" value="P:transmembrane transport"/>
    <property type="evidence" value="ECO:0007669"/>
    <property type="project" value="InterPro"/>
</dbReference>
<evidence type="ECO:0000256" key="2">
    <source>
        <dbReference type="ARBA" id="ARBA00022448"/>
    </source>
</evidence>
<feature type="region of interest" description="Disordered" evidence="10">
    <location>
        <begin position="1"/>
        <end position="22"/>
    </location>
</feature>
<dbReference type="OrthoDB" id="9766870at2"/>
<name>A0A344PMN5_9RHOB</name>
<evidence type="ECO:0000256" key="7">
    <source>
        <dbReference type="ARBA" id="ARBA00022989"/>
    </source>
</evidence>
<feature type="transmembrane region" description="Helical" evidence="9">
    <location>
        <begin position="150"/>
        <end position="179"/>
    </location>
</feature>
<evidence type="ECO:0000256" key="10">
    <source>
        <dbReference type="SAM" id="MobiDB-lite"/>
    </source>
</evidence>
<keyword evidence="4 9" id="KW-0812">Transmembrane</keyword>
<dbReference type="Pfam" id="PF12911">
    <property type="entry name" value="OppC_N"/>
    <property type="match status" value="1"/>
</dbReference>
<dbReference type="RefSeq" id="WP_114076957.1">
    <property type="nucleotide sequence ID" value="NZ_CP030918.1"/>
</dbReference>
<dbReference type="GO" id="GO:0015031">
    <property type="term" value="P:protein transport"/>
    <property type="evidence" value="ECO:0007669"/>
    <property type="project" value="UniProtKB-KW"/>
</dbReference>
<evidence type="ECO:0000256" key="9">
    <source>
        <dbReference type="RuleBase" id="RU363032"/>
    </source>
</evidence>
<organism evidence="12 13">
    <name type="scientific">Paracoccus suum</name>
    <dbReference type="NCBI Taxonomy" id="2259340"/>
    <lineage>
        <taxon>Bacteria</taxon>
        <taxon>Pseudomonadati</taxon>
        <taxon>Pseudomonadota</taxon>
        <taxon>Alphaproteobacteria</taxon>
        <taxon>Rhodobacterales</taxon>
        <taxon>Paracoccaceae</taxon>
        <taxon>Paracoccus</taxon>
    </lineage>
</organism>
<dbReference type="InterPro" id="IPR025966">
    <property type="entry name" value="OppC_N"/>
</dbReference>
<keyword evidence="6" id="KW-0653">Protein transport</keyword>
<evidence type="ECO:0000256" key="1">
    <source>
        <dbReference type="ARBA" id="ARBA00004651"/>
    </source>
</evidence>
<evidence type="ECO:0000313" key="13">
    <source>
        <dbReference type="Proteomes" id="UP000252023"/>
    </source>
</evidence>
<keyword evidence="2 9" id="KW-0813">Transport</keyword>
<evidence type="ECO:0000256" key="6">
    <source>
        <dbReference type="ARBA" id="ARBA00022927"/>
    </source>
</evidence>
<evidence type="ECO:0000259" key="11">
    <source>
        <dbReference type="PROSITE" id="PS50928"/>
    </source>
</evidence>
<accession>A0A344PMN5</accession>
<dbReference type="InterPro" id="IPR000515">
    <property type="entry name" value="MetI-like"/>
</dbReference>
<keyword evidence="5" id="KW-0571">Peptide transport</keyword>
<comment type="similarity">
    <text evidence="9">Belongs to the binding-protein-dependent transport system permease family.</text>
</comment>
<evidence type="ECO:0000256" key="4">
    <source>
        <dbReference type="ARBA" id="ARBA00022692"/>
    </source>
</evidence>
<dbReference type="Pfam" id="PF00528">
    <property type="entry name" value="BPD_transp_1"/>
    <property type="match status" value="1"/>
</dbReference>
<dbReference type="Gene3D" id="1.10.3720.10">
    <property type="entry name" value="MetI-like"/>
    <property type="match status" value="1"/>
</dbReference>
<dbReference type="PROSITE" id="PS50928">
    <property type="entry name" value="ABC_TM1"/>
    <property type="match status" value="1"/>
</dbReference>
<gene>
    <name evidence="12" type="ORF">DRW48_13945</name>
</gene>
<dbReference type="CDD" id="cd06261">
    <property type="entry name" value="TM_PBP2"/>
    <property type="match status" value="1"/>
</dbReference>
<keyword evidence="13" id="KW-1185">Reference proteome</keyword>
<dbReference type="PANTHER" id="PTHR43386">
    <property type="entry name" value="OLIGOPEPTIDE TRANSPORT SYSTEM PERMEASE PROTEIN APPC"/>
    <property type="match status" value="1"/>
</dbReference>
<proteinExistence type="inferred from homology"/>
<dbReference type="AlphaFoldDB" id="A0A344PMN5"/>
<feature type="domain" description="ABC transmembrane type-1" evidence="11">
    <location>
        <begin position="106"/>
        <end position="295"/>
    </location>
</feature>
<evidence type="ECO:0000256" key="8">
    <source>
        <dbReference type="ARBA" id="ARBA00023136"/>
    </source>
</evidence>
<protein>
    <submittedName>
        <fullName evidence="12">ABC transporter permease</fullName>
    </submittedName>
</protein>
<reference evidence="13" key="1">
    <citation type="submission" date="2018-07" db="EMBL/GenBank/DDBJ databases">
        <title>Genome sequencing of Paracoccus sp. SC2-6.</title>
        <authorList>
            <person name="Heo J."/>
            <person name="Kim S.-J."/>
            <person name="Kwon S.-W."/>
        </authorList>
    </citation>
    <scope>NUCLEOTIDE SEQUENCE [LARGE SCALE GENOMIC DNA]</scope>
    <source>
        <strain evidence="13">SC2-6</strain>
    </source>
</reference>
<feature type="transmembrane region" description="Helical" evidence="9">
    <location>
        <begin position="40"/>
        <end position="61"/>
    </location>
</feature>
<feature type="transmembrane region" description="Helical" evidence="9">
    <location>
        <begin position="223"/>
        <end position="252"/>
    </location>
</feature>
<evidence type="ECO:0000256" key="3">
    <source>
        <dbReference type="ARBA" id="ARBA00022475"/>
    </source>
</evidence>
<dbReference type="InterPro" id="IPR035906">
    <property type="entry name" value="MetI-like_sf"/>
</dbReference>
<dbReference type="EMBL" id="CP030918">
    <property type="protein sequence ID" value="AXC50640.1"/>
    <property type="molecule type" value="Genomic_DNA"/>
</dbReference>
<dbReference type="GO" id="GO:0015833">
    <property type="term" value="P:peptide transport"/>
    <property type="evidence" value="ECO:0007669"/>
    <property type="project" value="UniProtKB-KW"/>
</dbReference>
<feature type="transmembrane region" description="Helical" evidence="9">
    <location>
        <begin position="108"/>
        <end position="130"/>
    </location>
</feature>
<evidence type="ECO:0000313" key="12">
    <source>
        <dbReference type="EMBL" id="AXC50640.1"/>
    </source>
</evidence>
<dbReference type="Proteomes" id="UP000252023">
    <property type="component" value="Chromosome"/>
</dbReference>
<dbReference type="SUPFAM" id="SSF161098">
    <property type="entry name" value="MetI-like"/>
    <property type="match status" value="1"/>
</dbReference>
<sequence>MAPPALPGAEGTPEDAPAPRGVNPAPWRQLLAELAHDKGALISLIVVLLVAGTAILAPLLAPYDPAAQSIIARLKPPVWDARGNWAHILGTDNLGRDVLSRLIWGARLTLTIALATSLIAGAFGTLIGLWAGYRGGRTDSILMRLVDIQISFPGILLILLVVGVIGPGVWTLVGVLAITNWMVYARLVRNVVSSTRALPYVEAAEIVGCRPGRVIIRHILPNLVSALMTLAILEFTNIILAEAAVSFLGFGVQPPQTSWGLDVASGRDYLFIAWWLVTFPGLAIVATVLSLNLFANWLRVTTDPEEREKRFARRITARRRRTRPVPQP</sequence>
<dbReference type="InterPro" id="IPR050366">
    <property type="entry name" value="BP-dependent_transpt_permease"/>
</dbReference>
<dbReference type="KEGG" id="pars:DRW48_13945"/>
<dbReference type="PANTHER" id="PTHR43386:SF1">
    <property type="entry name" value="D,D-DIPEPTIDE TRANSPORT SYSTEM PERMEASE PROTEIN DDPC-RELATED"/>
    <property type="match status" value="1"/>
</dbReference>
<keyword evidence="7 9" id="KW-1133">Transmembrane helix</keyword>
<keyword evidence="3" id="KW-1003">Cell membrane</keyword>
<feature type="transmembrane region" description="Helical" evidence="9">
    <location>
        <begin position="272"/>
        <end position="294"/>
    </location>
</feature>
<comment type="subcellular location">
    <subcellularLocation>
        <location evidence="1 9">Cell membrane</location>
        <topology evidence="1 9">Multi-pass membrane protein</topology>
    </subcellularLocation>
</comment>
<keyword evidence="8 9" id="KW-0472">Membrane</keyword>
<evidence type="ECO:0000256" key="5">
    <source>
        <dbReference type="ARBA" id="ARBA00022856"/>
    </source>
</evidence>